<keyword evidence="6" id="KW-0503">Monooxygenase</keyword>
<evidence type="ECO:0000256" key="3">
    <source>
        <dbReference type="ARBA" id="ARBA00022824"/>
    </source>
</evidence>
<dbReference type="AlphaFoldDB" id="A0A6S7G051"/>
<dbReference type="InterPro" id="IPR050196">
    <property type="entry name" value="Cytochrome_P450_Monoox"/>
</dbReference>
<dbReference type="InterPro" id="IPR036396">
    <property type="entry name" value="Cyt_P450_sf"/>
</dbReference>
<feature type="non-terminal residue" evidence="7">
    <location>
        <position position="348"/>
    </location>
</feature>
<comment type="subcellular location">
    <subcellularLocation>
        <location evidence="1">Endoplasmic reticulum membrane</location>
    </subcellularLocation>
</comment>
<dbReference type="PANTHER" id="PTHR24291">
    <property type="entry name" value="CYTOCHROME P450 FAMILY 4"/>
    <property type="match status" value="1"/>
</dbReference>
<sequence length="348" mass="39794">AKAGKGEFDMVPYITLCVLDIICETSMGFDIKAQFGSNPEYTKTVFSMCELIQERQKYPWLWPDTIFNMTSSGRKHKKALDILHGFTNKVINDRIKQRKEHQDTNEDASDVTAIYSSSNRRIRAFLDLLLEEYDQGNITKEGVREEVDTFMFEGHDTTAASLQWVIHLVGHHPDVQSRLQKEVDNFFESVPVDGNIKPDQLKDLNFLECVVKEALRLFPSVPLLVRDLTEECKFGPYHIPEGCSVLVAPMALHRNPEVWDDPDTFNPDRFLSETNVGRNPFAYVPFSAGPRNCIGQKFAMMEEKVVLASIIRHFHIKSTQLTEDIKITPELILKSTNGIMVKLETRNL</sequence>
<dbReference type="SUPFAM" id="SSF48264">
    <property type="entry name" value="Cytochrome P450"/>
    <property type="match status" value="1"/>
</dbReference>
<dbReference type="Gene3D" id="1.10.630.10">
    <property type="entry name" value="Cytochrome P450"/>
    <property type="match status" value="1"/>
</dbReference>
<comment type="cofactor">
    <cofactor evidence="5">
        <name>heme</name>
        <dbReference type="ChEBI" id="CHEBI:30413"/>
    </cofactor>
</comment>
<dbReference type="InterPro" id="IPR001128">
    <property type="entry name" value="Cyt_P450"/>
</dbReference>
<dbReference type="GO" id="GO:0005789">
    <property type="term" value="C:endoplasmic reticulum membrane"/>
    <property type="evidence" value="ECO:0007669"/>
    <property type="project" value="UniProtKB-SubCell"/>
</dbReference>
<keyword evidence="8" id="KW-1185">Reference proteome</keyword>
<dbReference type="GO" id="GO:0020037">
    <property type="term" value="F:heme binding"/>
    <property type="evidence" value="ECO:0007669"/>
    <property type="project" value="InterPro"/>
</dbReference>
<evidence type="ECO:0000313" key="8">
    <source>
        <dbReference type="Proteomes" id="UP001152795"/>
    </source>
</evidence>
<protein>
    <submittedName>
        <fullName evidence="7">Cytochrome P450 4V2</fullName>
    </submittedName>
</protein>
<evidence type="ECO:0000313" key="7">
    <source>
        <dbReference type="EMBL" id="CAB3983423.1"/>
    </source>
</evidence>
<dbReference type="PROSITE" id="PS00086">
    <property type="entry name" value="CYTOCHROME_P450"/>
    <property type="match status" value="1"/>
</dbReference>
<evidence type="ECO:0000256" key="6">
    <source>
        <dbReference type="RuleBase" id="RU000461"/>
    </source>
</evidence>
<keyword evidence="5 6" id="KW-0349">Heme</keyword>
<keyword evidence="4" id="KW-0472">Membrane</keyword>
<dbReference type="Pfam" id="PF00067">
    <property type="entry name" value="p450"/>
    <property type="match status" value="1"/>
</dbReference>
<dbReference type="InterPro" id="IPR002401">
    <property type="entry name" value="Cyt_P450_E_grp-I"/>
</dbReference>
<evidence type="ECO:0000256" key="1">
    <source>
        <dbReference type="ARBA" id="ARBA00004586"/>
    </source>
</evidence>
<keyword evidence="3" id="KW-0256">Endoplasmic reticulum</keyword>
<organism evidence="7 8">
    <name type="scientific">Paramuricea clavata</name>
    <name type="common">Red gorgonian</name>
    <name type="synonym">Violescent sea-whip</name>
    <dbReference type="NCBI Taxonomy" id="317549"/>
    <lineage>
        <taxon>Eukaryota</taxon>
        <taxon>Metazoa</taxon>
        <taxon>Cnidaria</taxon>
        <taxon>Anthozoa</taxon>
        <taxon>Octocorallia</taxon>
        <taxon>Malacalcyonacea</taxon>
        <taxon>Plexauridae</taxon>
        <taxon>Paramuricea</taxon>
    </lineage>
</organism>
<dbReference type="GO" id="GO:0004497">
    <property type="term" value="F:monooxygenase activity"/>
    <property type="evidence" value="ECO:0007669"/>
    <property type="project" value="UniProtKB-KW"/>
</dbReference>
<proteinExistence type="inferred from homology"/>
<reference evidence="7" key="1">
    <citation type="submission" date="2020-04" db="EMBL/GenBank/DDBJ databases">
        <authorList>
            <person name="Alioto T."/>
            <person name="Alioto T."/>
            <person name="Gomez Garrido J."/>
        </authorList>
    </citation>
    <scope>NUCLEOTIDE SEQUENCE</scope>
    <source>
        <strain evidence="7">A484AB</strain>
    </source>
</reference>
<dbReference type="EMBL" id="CACRXK020000610">
    <property type="protein sequence ID" value="CAB3983423.1"/>
    <property type="molecule type" value="Genomic_DNA"/>
</dbReference>
<comment type="similarity">
    <text evidence="2 6">Belongs to the cytochrome P450 family.</text>
</comment>
<dbReference type="GO" id="GO:0005506">
    <property type="term" value="F:iron ion binding"/>
    <property type="evidence" value="ECO:0007669"/>
    <property type="project" value="InterPro"/>
</dbReference>
<keyword evidence="6" id="KW-0560">Oxidoreductase</keyword>
<name>A0A6S7G051_PARCT</name>
<dbReference type="OrthoDB" id="1470350at2759"/>
<keyword evidence="5 6" id="KW-0408">Iron</keyword>
<gene>
    <name evidence="7" type="ORF">PACLA_8A034728</name>
</gene>
<dbReference type="PANTHER" id="PTHR24291:SF189">
    <property type="entry name" value="CYTOCHROME P450 4C3-RELATED"/>
    <property type="match status" value="1"/>
</dbReference>
<feature type="binding site" description="axial binding residue" evidence="5">
    <location>
        <position position="293"/>
    </location>
    <ligand>
        <name>heme</name>
        <dbReference type="ChEBI" id="CHEBI:30413"/>
    </ligand>
    <ligandPart>
        <name>Fe</name>
        <dbReference type="ChEBI" id="CHEBI:18248"/>
    </ligandPart>
</feature>
<accession>A0A6S7G051</accession>
<evidence type="ECO:0000256" key="5">
    <source>
        <dbReference type="PIRSR" id="PIRSR602401-1"/>
    </source>
</evidence>
<dbReference type="InterPro" id="IPR017972">
    <property type="entry name" value="Cyt_P450_CS"/>
</dbReference>
<comment type="caution">
    <text evidence="7">The sequence shown here is derived from an EMBL/GenBank/DDBJ whole genome shotgun (WGS) entry which is preliminary data.</text>
</comment>
<evidence type="ECO:0000256" key="4">
    <source>
        <dbReference type="ARBA" id="ARBA00023136"/>
    </source>
</evidence>
<dbReference type="PRINTS" id="PR00385">
    <property type="entry name" value="P450"/>
</dbReference>
<evidence type="ECO:0000256" key="2">
    <source>
        <dbReference type="ARBA" id="ARBA00010617"/>
    </source>
</evidence>
<dbReference type="Proteomes" id="UP001152795">
    <property type="component" value="Unassembled WGS sequence"/>
</dbReference>
<dbReference type="PRINTS" id="PR00463">
    <property type="entry name" value="EP450I"/>
</dbReference>
<keyword evidence="5 6" id="KW-0479">Metal-binding</keyword>
<dbReference type="GO" id="GO:0016705">
    <property type="term" value="F:oxidoreductase activity, acting on paired donors, with incorporation or reduction of molecular oxygen"/>
    <property type="evidence" value="ECO:0007669"/>
    <property type="project" value="InterPro"/>
</dbReference>